<proteinExistence type="predicted"/>
<gene>
    <name evidence="2" type="ORF">HC235_08355</name>
</gene>
<evidence type="ECO:0000313" key="3">
    <source>
        <dbReference type="Proteomes" id="UP000554766"/>
    </source>
</evidence>
<protein>
    <recommendedName>
        <fullName evidence="4">Family 3 protein</fullName>
    </recommendedName>
</protein>
<keyword evidence="1" id="KW-1133">Transmembrane helix</keyword>
<feature type="transmembrane region" description="Helical" evidence="1">
    <location>
        <begin position="52"/>
        <end position="73"/>
    </location>
</feature>
<dbReference type="EMBL" id="JAAVJF010000004">
    <property type="protein sequence ID" value="NYR15939.1"/>
    <property type="molecule type" value="Genomic_DNA"/>
</dbReference>
<comment type="caution">
    <text evidence="2">The sequence shown here is derived from an EMBL/GenBank/DDBJ whole genome shotgun (WGS) entry which is preliminary data.</text>
</comment>
<accession>A0A7L4PAE4</accession>
<dbReference type="OMA" id="FAPWLPE"/>
<evidence type="ECO:0000313" key="2">
    <source>
        <dbReference type="EMBL" id="NYR15939.1"/>
    </source>
</evidence>
<sequence>MQVPWFGLKSSFFLFLLNAPLYLFVWDIPLPYVGLVSGLTYLLAYFLACGRFFAPVVIYAAGASALLANVVFGEVRVLGGKLVELYFLVALAASLIYASTFSRGVGRFLSVVLLLASVALGGVFMVIAAAIWRAAVPTLGFAPWLPEPQDAPIYVALYELWRRIHTYPKNVRCGKQGAISDVRERREAPSGSGQKK</sequence>
<reference evidence="2 3" key="1">
    <citation type="journal article" date="2020" name="Nat. Commun.">
        <title>The structures of two archaeal type IV pili illuminate evolutionary relationships.</title>
        <authorList>
            <person name="Wang F."/>
            <person name="Baquero D.P."/>
            <person name="Su Z."/>
            <person name="Beltran L.C."/>
            <person name="Prangishvili D."/>
            <person name="Krupovic M."/>
            <person name="Egelman E.H."/>
        </authorList>
    </citation>
    <scope>NUCLEOTIDE SEQUENCE [LARGE SCALE GENOMIC DNA]</scope>
    <source>
        <strain evidence="2 3">2GA</strain>
    </source>
</reference>
<evidence type="ECO:0008006" key="4">
    <source>
        <dbReference type="Google" id="ProtNLM"/>
    </source>
</evidence>
<feature type="transmembrane region" description="Helical" evidence="1">
    <location>
        <begin position="85"/>
        <end position="102"/>
    </location>
</feature>
<dbReference type="AlphaFoldDB" id="A0A7L4PAE4"/>
<dbReference type="Proteomes" id="UP000554766">
    <property type="component" value="Unassembled WGS sequence"/>
</dbReference>
<keyword evidence="3" id="KW-1185">Reference proteome</keyword>
<organism evidence="2 3">
    <name type="scientific">Pyrobaculum arsenaticum</name>
    <dbReference type="NCBI Taxonomy" id="121277"/>
    <lineage>
        <taxon>Archaea</taxon>
        <taxon>Thermoproteota</taxon>
        <taxon>Thermoprotei</taxon>
        <taxon>Thermoproteales</taxon>
        <taxon>Thermoproteaceae</taxon>
        <taxon>Pyrobaculum</taxon>
    </lineage>
</organism>
<name>A0A7L4PAE4_9CREN</name>
<evidence type="ECO:0000256" key="1">
    <source>
        <dbReference type="SAM" id="Phobius"/>
    </source>
</evidence>
<keyword evidence="1" id="KW-0472">Membrane</keyword>
<feature type="transmembrane region" description="Helical" evidence="1">
    <location>
        <begin position="108"/>
        <end position="132"/>
    </location>
</feature>
<keyword evidence="1" id="KW-0812">Transmembrane</keyword>